<proteinExistence type="predicted"/>
<keyword evidence="2" id="KW-0812">Transmembrane</keyword>
<protein>
    <recommendedName>
        <fullName evidence="5">RNA-directed DNA polymerase from mobile element jockey</fullName>
    </recommendedName>
</protein>
<organism evidence="3 4">
    <name type="scientific">Eumeta variegata</name>
    <name type="common">Bagworm moth</name>
    <name type="synonym">Eumeta japonica</name>
    <dbReference type="NCBI Taxonomy" id="151549"/>
    <lineage>
        <taxon>Eukaryota</taxon>
        <taxon>Metazoa</taxon>
        <taxon>Ecdysozoa</taxon>
        <taxon>Arthropoda</taxon>
        <taxon>Hexapoda</taxon>
        <taxon>Insecta</taxon>
        <taxon>Pterygota</taxon>
        <taxon>Neoptera</taxon>
        <taxon>Endopterygota</taxon>
        <taxon>Lepidoptera</taxon>
        <taxon>Glossata</taxon>
        <taxon>Ditrysia</taxon>
        <taxon>Tineoidea</taxon>
        <taxon>Psychidae</taxon>
        <taxon>Oiketicinae</taxon>
        <taxon>Eumeta</taxon>
    </lineage>
</organism>
<gene>
    <name evidence="3" type="ORF">EVAR_42424_1</name>
</gene>
<dbReference type="EMBL" id="BGZK01000763">
    <property type="protein sequence ID" value="GBP59519.1"/>
    <property type="molecule type" value="Genomic_DNA"/>
</dbReference>
<evidence type="ECO:0000313" key="3">
    <source>
        <dbReference type="EMBL" id="GBP59519.1"/>
    </source>
</evidence>
<keyword evidence="4" id="KW-1185">Reference proteome</keyword>
<dbReference type="Proteomes" id="UP000299102">
    <property type="component" value="Unassembled WGS sequence"/>
</dbReference>
<feature type="transmembrane region" description="Helical" evidence="2">
    <location>
        <begin position="249"/>
        <end position="268"/>
    </location>
</feature>
<evidence type="ECO:0000256" key="1">
    <source>
        <dbReference type="SAM" id="MobiDB-lite"/>
    </source>
</evidence>
<keyword evidence="2" id="KW-1133">Transmembrane helix</keyword>
<sequence>MTGIPACSKRAPARRGRAEPARAVSSTLNYARAAVGPCSIPPVGKQHQTDAADDLNQLMAIISVIDTNELAILAKKFRTAANTTEKLICLIEHASLVEVQKGERSIEVLPLSPLLYSAHVNDIMRTLLGVQLALFPDDSGLNLHGQIERSICPHLQRTIDELGRWFQAWKIEVNLEKSMAISFIYRKGHLLPRSGPLSVWIIEWTQPVLVFQSLCVPRGCHRNLPQDKSRAINTPMCCPAAYVGFSPTLPTRIGASVCVCIIYLLFIAKGKKKGINSAAADGKTRRRGEAAHRRE</sequence>
<comment type="caution">
    <text evidence="3">The sequence shown here is derived from an EMBL/GenBank/DDBJ whole genome shotgun (WGS) entry which is preliminary data.</text>
</comment>
<feature type="region of interest" description="Disordered" evidence="1">
    <location>
        <begin position="1"/>
        <end position="20"/>
    </location>
</feature>
<evidence type="ECO:0000313" key="4">
    <source>
        <dbReference type="Proteomes" id="UP000299102"/>
    </source>
</evidence>
<keyword evidence="2" id="KW-0472">Membrane</keyword>
<dbReference type="OrthoDB" id="7701509at2759"/>
<accession>A0A4C1XAZ6</accession>
<evidence type="ECO:0000256" key="2">
    <source>
        <dbReference type="SAM" id="Phobius"/>
    </source>
</evidence>
<name>A0A4C1XAZ6_EUMVA</name>
<dbReference type="AlphaFoldDB" id="A0A4C1XAZ6"/>
<evidence type="ECO:0008006" key="5">
    <source>
        <dbReference type="Google" id="ProtNLM"/>
    </source>
</evidence>
<reference evidence="3 4" key="1">
    <citation type="journal article" date="2019" name="Commun. Biol.">
        <title>The bagworm genome reveals a unique fibroin gene that provides high tensile strength.</title>
        <authorList>
            <person name="Kono N."/>
            <person name="Nakamura H."/>
            <person name="Ohtoshi R."/>
            <person name="Tomita M."/>
            <person name="Numata K."/>
            <person name="Arakawa K."/>
        </authorList>
    </citation>
    <scope>NUCLEOTIDE SEQUENCE [LARGE SCALE GENOMIC DNA]</scope>
</reference>